<protein>
    <submittedName>
        <fullName evidence="2">Uncharacterized protein</fullName>
    </submittedName>
</protein>
<dbReference type="NCBIfam" id="NF041644">
    <property type="entry name" value="CBO0543_fam"/>
    <property type="match status" value="1"/>
</dbReference>
<sequence length="169" mass="20835">MYLLFIIIVLFILSFLYVDFETFKGYYPTIQIFIIFNLLYNFIFYQHTLWSYAPETPWLNHTFLEIIYSFIIIPLMIIVYLRFFPSGWKGAIYIVVWIFAFWLIEFDFSHRGKFHYDNNWNIWWSLGFNFIMFPFLRLHSKRPFLAILLSIPIIFILLCFFHPLFKELK</sequence>
<dbReference type="Proteomes" id="UP001232245">
    <property type="component" value="Unassembled WGS sequence"/>
</dbReference>
<feature type="transmembrane region" description="Helical" evidence="1">
    <location>
        <begin position="144"/>
        <end position="165"/>
    </location>
</feature>
<comment type="caution">
    <text evidence="2">The sequence shown here is derived from an EMBL/GenBank/DDBJ whole genome shotgun (WGS) entry which is preliminary data.</text>
</comment>
<name>A0ABT9Z3Z6_9BACI</name>
<feature type="transmembrane region" description="Helical" evidence="1">
    <location>
        <begin position="30"/>
        <end position="50"/>
    </location>
</feature>
<evidence type="ECO:0000256" key="1">
    <source>
        <dbReference type="SAM" id="Phobius"/>
    </source>
</evidence>
<feature type="transmembrane region" description="Helical" evidence="1">
    <location>
        <begin position="120"/>
        <end position="138"/>
    </location>
</feature>
<feature type="transmembrane region" description="Helical" evidence="1">
    <location>
        <begin position="62"/>
        <end position="84"/>
    </location>
</feature>
<proteinExistence type="predicted"/>
<dbReference type="InterPro" id="IPR048147">
    <property type="entry name" value="CBO0543-like"/>
</dbReference>
<keyword evidence="1" id="KW-0472">Membrane</keyword>
<keyword evidence="1" id="KW-1133">Transmembrane helix</keyword>
<evidence type="ECO:0000313" key="3">
    <source>
        <dbReference type="Proteomes" id="UP001232245"/>
    </source>
</evidence>
<evidence type="ECO:0000313" key="2">
    <source>
        <dbReference type="EMBL" id="MDQ0226977.1"/>
    </source>
</evidence>
<organism evidence="2 3">
    <name type="scientific">Metabacillus niabensis</name>
    <dbReference type="NCBI Taxonomy" id="324854"/>
    <lineage>
        <taxon>Bacteria</taxon>
        <taxon>Bacillati</taxon>
        <taxon>Bacillota</taxon>
        <taxon>Bacilli</taxon>
        <taxon>Bacillales</taxon>
        <taxon>Bacillaceae</taxon>
        <taxon>Metabacillus</taxon>
    </lineage>
</organism>
<keyword evidence="3" id="KW-1185">Reference proteome</keyword>
<feature type="transmembrane region" description="Helical" evidence="1">
    <location>
        <begin position="90"/>
        <end position="108"/>
    </location>
</feature>
<dbReference type="EMBL" id="JAUSTZ010000007">
    <property type="protein sequence ID" value="MDQ0226977.1"/>
    <property type="molecule type" value="Genomic_DNA"/>
</dbReference>
<accession>A0ABT9Z3Z6</accession>
<reference evidence="2 3" key="1">
    <citation type="submission" date="2023-07" db="EMBL/GenBank/DDBJ databases">
        <title>Genomic Encyclopedia of Type Strains, Phase IV (KMG-IV): sequencing the most valuable type-strain genomes for metagenomic binning, comparative biology and taxonomic classification.</title>
        <authorList>
            <person name="Goeker M."/>
        </authorList>
    </citation>
    <scope>NUCLEOTIDE SEQUENCE [LARGE SCALE GENOMIC DNA]</scope>
    <source>
        <strain evidence="2 3">DSM 17723</strain>
    </source>
</reference>
<gene>
    <name evidence="2" type="ORF">J2S02_003322</name>
</gene>
<dbReference type="RefSeq" id="WP_095299035.1">
    <property type="nucleotide sequence ID" value="NZ_JAUSTZ010000007.1"/>
</dbReference>
<keyword evidence="1" id="KW-0812">Transmembrane</keyword>